<dbReference type="Proteomes" id="UP000414136">
    <property type="component" value="Unassembled WGS sequence"/>
</dbReference>
<evidence type="ECO:0000313" key="1">
    <source>
        <dbReference type="EMBL" id="VVE67896.1"/>
    </source>
</evidence>
<keyword evidence="2" id="KW-1185">Reference proteome</keyword>
<dbReference type="AlphaFoldDB" id="A0A5E5A3S6"/>
<accession>A0A5E5A3S6</accession>
<evidence type="ECO:0008006" key="3">
    <source>
        <dbReference type="Google" id="ProtNLM"/>
    </source>
</evidence>
<gene>
    <name evidence="1" type="ORF">PCA31118_02697</name>
</gene>
<name>A0A5E5A3S6_9BURK</name>
<protein>
    <recommendedName>
        <fullName evidence="3">Terminase</fullName>
    </recommendedName>
</protein>
<evidence type="ECO:0000313" key="2">
    <source>
        <dbReference type="Proteomes" id="UP000414136"/>
    </source>
</evidence>
<sequence length="161" mass="18574">MTHIAHLEISPRQTGKTHRLMLAAMRHAGDGQPTVFVSSLARHLRPQLQRHGIVTIRDGNAEVPETHRAADAVWFYDEFDWIEGVQVREGAYYATTARYLRSAEDLFEGDDILARLLRANGWRCEKHFMNDPPVYRYMAADFRRATDPDAFRCLVLGEYLK</sequence>
<dbReference type="EMBL" id="CABPSQ010000004">
    <property type="protein sequence ID" value="VVE67896.1"/>
    <property type="molecule type" value="Genomic_DNA"/>
</dbReference>
<proteinExistence type="predicted"/>
<organism evidence="1 2">
    <name type="scientific">Pandoraea captiosa</name>
    <dbReference type="NCBI Taxonomy" id="2508302"/>
    <lineage>
        <taxon>Bacteria</taxon>
        <taxon>Pseudomonadati</taxon>
        <taxon>Pseudomonadota</taxon>
        <taxon>Betaproteobacteria</taxon>
        <taxon>Burkholderiales</taxon>
        <taxon>Burkholderiaceae</taxon>
        <taxon>Pandoraea</taxon>
    </lineage>
</organism>
<dbReference type="RefSeq" id="WP_150625707.1">
    <property type="nucleotide sequence ID" value="NZ_CABPSQ010000004.1"/>
</dbReference>
<reference evidence="1 2" key="1">
    <citation type="submission" date="2019-08" db="EMBL/GenBank/DDBJ databases">
        <authorList>
            <person name="Peeters C."/>
        </authorList>
    </citation>
    <scope>NUCLEOTIDE SEQUENCE [LARGE SCALE GENOMIC DNA]</scope>
    <source>
        <strain evidence="1 2">LMG 31118</strain>
    </source>
</reference>